<dbReference type="OrthoDB" id="3685619at2"/>
<name>A0A3E0HE58_9PSEU</name>
<feature type="transmembrane region" description="Helical" evidence="1">
    <location>
        <begin position="33"/>
        <end position="50"/>
    </location>
</feature>
<evidence type="ECO:0000256" key="1">
    <source>
        <dbReference type="SAM" id="Phobius"/>
    </source>
</evidence>
<keyword evidence="1" id="KW-0472">Membrane</keyword>
<evidence type="ECO:0000259" key="2">
    <source>
        <dbReference type="Pfam" id="PF20182"/>
    </source>
</evidence>
<feature type="domain" description="DUF6545" evidence="2">
    <location>
        <begin position="244"/>
        <end position="369"/>
    </location>
</feature>
<proteinExistence type="predicted"/>
<keyword evidence="1" id="KW-1133">Transmembrane helix</keyword>
<protein>
    <recommendedName>
        <fullName evidence="2">DUF6545 domain-containing protein</fullName>
    </recommendedName>
</protein>
<gene>
    <name evidence="3" type="ORF">BCF44_110188</name>
</gene>
<dbReference type="RefSeq" id="WP_116177498.1">
    <property type="nucleotide sequence ID" value="NZ_CP144375.1"/>
</dbReference>
<dbReference type="AlphaFoldDB" id="A0A3E0HE58"/>
<dbReference type="InterPro" id="IPR046675">
    <property type="entry name" value="DUF6545"/>
</dbReference>
<sequence length="388" mass="42401">MRTVDLLNLLITIANVAAVAFWWRSWRQTRKPAVTAMLLALVMLCLSMLIETSPVVTPVPAGLTWLWITIVVHLIVLVSDYWWQVFALRVRWPIAQALARARWRRNLTIIVGAVMVVCFAIGPLRLGLDNISSNYGGKSGVLPYLIAWEGYHALTMASLVVLALGAKHIPDPWLRFGVWVIGLGGASGFIWACHRIIYTALVALGTPPPWPDYGATGVGTVLLTTSASTLAIGVLIPPLGQIYAHRRAERLLLPLWRDLTSANPDVVFPERSVSTLRARATEIRDVLIGPLRSFLDPAVEREARSKAEASGLRDDELRVTVDAAVIAAALAAQRRGAPVQAVEPVVISSPDDANEAADVAWLARIASAYMKSPIVAAIRESERERVDK</sequence>
<reference evidence="3 4" key="1">
    <citation type="submission" date="2018-08" db="EMBL/GenBank/DDBJ databases">
        <title>Genomic Encyclopedia of Archaeal and Bacterial Type Strains, Phase II (KMG-II): from individual species to whole genera.</title>
        <authorList>
            <person name="Goeker M."/>
        </authorList>
    </citation>
    <scope>NUCLEOTIDE SEQUENCE [LARGE SCALE GENOMIC DNA]</scope>
    <source>
        <strain evidence="3 4">DSM 45791</strain>
    </source>
</reference>
<dbReference type="Pfam" id="PF20182">
    <property type="entry name" value="DUF6545"/>
    <property type="match status" value="1"/>
</dbReference>
<accession>A0A3E0HE58</accession>
<organism evidence="3 4">
    <name type="scientific">Kutzneria buriramensis</name>
    <dbReference type="NCBI Taxonomy" id="1045776"/>
    <lineage>
        <taxon>Bacteria</taxon>
        <taxon>Bacillati</taxon>
        <taxon>Actinomycetota</taxon>
        <taxon>Actinomycetes</taxon>
        <taxon>Pseudonocardiales</taxon>
        <taxon>Pseudonocardiaceae</taxon>
        <taxon>Kutzneria</taxon>
    </lineage>
</organism>
<comment type="caution">
    <text evidence="3">The sequence shown here is derived from an EMBL/GenBank/DDBJ whole genome shotgun (WGS) entry which is preliminary data.</text>
</comment>
<feature type="transmembrane region" description="Helical" evidence="1">
    <location>
        <begin position="218"/>
        <end position="240"/>
    </location>
</feature>
<keyword evidence="4" id="KW-1185">Reference proteome</keyword>
<feature type="transmembrane region" description="Helical" evidence="1">
    <location>
        <begin position="62"/>
        <end position="83"/>
    </location>
</feature>
<dbReference type="InterPro" id="IPR050039">
    <property type="entry name" value="MAB_1171c-like"/>
</dbReference>
<evidence type="ECO:0000313" key="4">
    <source>
        <dbReference type="Proteomes" id="UP000256269"/>
    </source>
</evidence>
<feature type="transmembrane region" description="Helical" evidence="1">
    <location>
        <begin position="103"/>
        <end position="122"/>
    </location>
</feature>
<dbReference type="NCBIfam" id="NF042915">
    <property type="entry name" value="MAB_1171c_fam"/>
    <property type="match status" value="1"/>
</dbReference>
<dbReference type="EMBL" id="QUNO01000010">
    <property type="protein sequence ID" value="REH42691.1"/>
    <property type="molecule type" value="Genomic_DNA"/>
</dbReference>
<feature type="transmembrane region" description="Helical" evidence="1">
    <location>
        <begin position="6"/>
        <end position="26"/>
    </location>
</feature>
<evidence type="ECO:0000313" key="3">
    <source>
        <dbReference type="EMBL" id="REH42691.1"/>
    </source>
</evidence>
<dbReference type="Proteomes" id="UP000256269">
    <property type="component" value="Unassembled WGS sequence"/>
</dbReference>
<feature type="transmembrane region" description="Helical" evidence="1">
    <location>
        <begin position="142"/>
        <end position="164"/>
    </location>
</feature>
<feature type="transmembrane region" description="Helical" evidence="1">
    <location>
        <begin position="176"/>
        <end position="198"/>
    </location>
</feature>
<keyword evidence="1" id="KW-0812">Transmembrane</keyword>